<evidence type="ECO:0008006" key="4">
    <source>
        <dbReference type="Google" id="ProtNLM"/>
    </source>
</evidence>
<keyword evidence="3" id="KW-1185">Reference proteome</keyword>
<dbReference type="PANTHER" id="PTHR21041:SF9">
    <property type="entry name" value="DENDRITIC CELL-SPECIFIC TRANSMEMBRANE PROTEIN-LIKE DOMAIN-CONTAINING PROTEIN"/>
    <property type="match status" value="1"/>
</dbReference>
<accession>A0ABP0GQH8</accession>
<dbReference type="InterPro" id="IPR051856">
    <property type="entry name" value="CSR-E3_Ligase_Protein"/>
</dbReference>
<reference evidence="2 3" key="1">
    <citation type="submission" date="2024-02" db="EMBL/GenBank/DDBJ databases">
        <authorList>
            <person name="Daric V."/>
            <person name="Darras S."/>
        </authorList>
    </citation>
    <scope>NUCLEOTIDE SEQUENCE [LARGE SCALE GENOMIC DNA]</scope>
</reference>
<sequence length="178" mass="19815">MFGSSARSTLLAGHDRASNALGVLGSIKVFVSDLMGRLFGSRNSSKDEELESALSSSSGSTWSSESDKDIKKRFILQKRSWGQQDLDVKGELEEGKESDKNLAVFFTRFLTGIVITQVFYLLLTYHSMWKPSTAAMWTGFFGFFISLGMAFLKPVRCIVALLLPTFSTGKGRYVVERR</sequence>
<evidence type="ECO:0000313" key="3">
    <source>
        <dbReference type="Proteomes" id="UP001642483"/>
    </source>
</evidence>
<dbReference type="EMBL" id="CAWYQH010000141">
    <property type="protein sequence ID" value="CAK8694011.1"/>
    <property type="molecule type" value="Genomic_DNA"/>
</dbReference>
<proteinExistence type="predicted"/>
<feature type="transmembrane region" description="Helical" evidence="1">
    <location>
        <begin position="102"/>
        <end position="122"/>
    </location>
</feature>
<feature type="transmembrane region" description="Helical" evidence="1">
    <location>
        <begin position="134"/>
        <end position="152"/>
    </location>
</feature>
<dbReference type="PANTHER" id="PTHR21041">
    <property type="entry name" value="DENDRITIC CELL-SPECIFIC TRANSMEMBRANE PROTEIN"/>
    <property type="match status" value="1"/>
</dbReference>
<evidence type="ECO:0000256" key="1">
    <source>
        <dbReference type="SAM" id="Phobius"/>
    </source>
</evidence>
<keyword evidence="1" id="KW-0472">Membrane</keyword>
<comment type="caution">
    <text evidence="2">The sequence shown here is derived from an EMBL/GenBank/DDBJ whole genome shotgun (WGS) entry which is preliminary data.</text>
</comment>
<organism evidence="2 3">
    <name type="scientific">Clavelina lepadiformis</name>
    <name type="common">Light-bulb sea squirt</name>
    <name type="synonym">Ascidia lepadiformis</name>
    <dbReference type="NCBI Taxonomy" id="159417"/>
    <lineage>
        <taxon>Eukaryota</taxon>
        <taxon>Metazoa</taxon>
        <taxon>Chordata</taxon>
        <taxon>Tunicata</taxon>
        <taxon>Ascidiacea</taxon>
        <taxon>Aplousobranchia</taxon>
        <taxon>Clavelinidae</taxon>
        <taxon>Clavelina</taxon>
    </lineage>
</organism>
<gene>
    <name evidence="2" type="ORF">CVLEPA_LOCUS27286</name>
</gene>
<dbReference type="Proteomes" id="UP001642483">
    <property type="component" value="Unassembled WGS sequence"/>
</dbReference>
<evidence type="ECO:0000313" key="2">
    <source>
        <dbReference type="EMBL" id="CAK8694011.1"/>
    </source>
</evidence>
<keyword evidence="1" id="KW-1133">Transmembrane helix</keyword>
<keyword evidence="1" id="KW-0812">Transmembrane</keyword>
<protein>
    <recommendedName>
        <fullName evidence="4">Vesicle transport protein</fullName>
    </recommendedName>
</protein>
<name>A0ABP0GQH8_CLALP</name>